<organism evidence="3 4">
    <name type="scientific">Halopenitus persicus</name>
    <dbReference type="NCBI Taxonomy" id="1048396"/>
    <lineage>
        <taxon>Archaea</taxon>
        <taxon>Methanobacteriati</taxon>
        <taxon>Methanobacteriota</taxon>
        <taxon>Stenosarchaea group</taxon>
        <taxon>Halobacteria</taxon>
        <taxon>Halobacteriales</taxon>
        <taxon>Haloferacaceae</taxon>
        <taxon>Halopenitus</taxon>
    </lineage>
</organism>
<dbReference type="InterPro" id="IPR001845">
    <property type="entry name" value="HTH_ArsR_DNA-bd_dom"/>
</dbReference>
<gene>
    <name evidence="3" type="ORF">SAMN05216564_101565</name>
</gene>
<protein>
    <submittedName>
        <fullName evidence="3">Helix-turn-helix domain-containing protein</fullName>
    </submittedName>
</protein>
<dbReference type="OrthoDB" id="11368at2157"/>
<dbReference type="Pfam" id="PF12840">
    <property type="entry name" value="HTH_20"/>
    <property type="match status" value="1"/>
</dbReference>
<dbReference type="CDD" id="cd00090">
    <property type="entry name" value="HTH_ARSR"/>
    <property type="match status" value="1"/>
</dbReference>
<proteinExistence type="predicted"/>
<dbReference type="GO" id="GO:0003700">
    <property type="term" value="F:DNA-binding transcription factor activity"/>
    <property type="evidence" value="ECO:0007669"/>
    <property type="project" value="InterPro"/>
</dbReference>
<evidence type="ECO:0000259" key="2">
    <source>
        <dbReference type="SMART" id="SM00418"/>
    </source>
</evidence>
<accession>A0A1H3ERH1</accession>
<dbReference type="SMART" id="SM00418">
    <property type="entry name" value="HTH_ARSR"/>
    <property type="match status" value="1"/>
</dbReference>
<keyword evidence="4" id="KW-1185">Reference proteome</keyword>
<evidence type="ECO:0000313" key="4">
    <source>
        <dbReference type="Proteomes" id="UP000199079"/>
    </source>
</evidence>
<dbReference type="Gene3D" id="1.10.10.10">
    <property type="entry name" value="Winged helix-like DNA-binding domain superfamily/Winged helix DNA-binding domain"/>
    <property type="match status" value="1"/>
</dbReference>
<feature type="region of interest" description="Disordered" evidence="1">
    <location>
        <begin position="110"/>
        <end position="147"/>
    </location>
</feature>
<dbReference type="InterPro" id="IPR036388">
    <property type="entry name" value="WH-like_DNA-bd_sf"/>
</dbReference>
<name>A0A1H3ERH1_9EURY</name>
<dbReference type="Proteomes" id="UP000199079">
    <property type="component" value="Unassembled WGS sequence"/>
</dbReference>
<dbReference type="InterPro" id="IPR036390">
    <property type="entry name" value="WH_DNA-bd_sf"/>
</dbReference>
<dbReference type="InterPro" id="IPR011991">
    <property type="entry name" value="ArsR-like_HTH"/>
</dbReference>
<feature type="domain" description="HTH arsR-type" evidence="2">
    <location>
        <begin position="30"/>
        <end position="111"/>
    </location>
</feature>
<dbReference type="EMBL" id="FNPC01000001">
    <property type="protein sequence ID" value="SDX81331.1"/>
    <property type="molecule type" value="Genomic_DNA"/>
</dbReference>
<dbReference type="SUPFAM" id="SSF46785">
    <property type="entry name" value="Winged helix' DNA-binding domain"/>
    <property type="match status" value="1"/>
</dbReference>
<evidence type="ECO:0000256" key="1">
    <source>
        <dbReference type="SAM" id="MobiDB-lite"/>
    </source>
</evidence>
<dbReference type="AlphaFoldDB" id="A0A1H3ERH1"/>
<reference evidence="4" key="1">
    <citation type="submission" date="2016-10" db="EMBL/GenBank/DDBJ databases">
        <authorList>
            <person name="Varghese N."/>
            <person name="Submissions S."/>
        </authorList>
    </citation>
    <scope>NUCLEOTIDE SEQUENCE [LARGE SCALE GENOMIC DNA]</scope>
    <source>
        <strain evidence="4">DC30,IBRC 10041,KCTC 4046</strain>
    </source>
</reference>
<feature type="compositionally biased region" description="Basic and acidic residues" evidence="1">
    <location>
        <begin position="118"/>
        <end position="147"/>
    </location>
</feature>
<evidence type="ECO:0000313" key="3">
    <source>
        <dbReference type="EMBL" id="SDX81331.1"/>
    </source>
</evidence>
<sequence>MASAFPHQPAVDHAPRERTSVVVDHEEPTDVLQVLSSETAQEILLALRSEPGTASDVADAVDRSVQNVTYHLDRLRRADLITPIETWYSEKGREMTVYALAAERLVVQFSGDEEDAERQDAERQDAERQDAERQDAERQDAERRDRD</sequence>